<dbReference type="GO" id="GO:0030604">
    <property type="term" value="F:1-deoxy-D-xylulose-5-phosphate reductoisomerase activity"/>
    <property type="evidence" value="ECO:0007669"/>
    <property type="project" value="UniProtKB-EC"/>
</dbReference>
<dbReference type="SUPFAM" id="SSF55347">
    <property type="entry name" value="Glyceraldehyde-3-phosphate dehydrogenase-like, C-terminal domain"/>
    <property type="match status" value="1"/>
</dbReference>
<feature type="binding site" evidence="9">
    <location>
        <position position="238"/>
    </location>
    <ligand>
        <name>1-deoxy-D-xylulose 5-phosphate</name>
        <dbReference type="ChEBI" id="CHEBI:57792"/>
    </ligand>
</feature>
<feature type="binding site" evidence="9">
    <location>
        <position position="171"/>
    </location>
    <ligand>
        <name>1-deoxy-D-xylulose 5-phosphate</name>
        <dbReference type="ChEBI" id="CHEBI:57792"/>
    </ligand>
</feature>
<comment type="similarity">
    <text evidence="2 9">Belongs to the DXR family.</text>
</comment>
<feature type="binding site" evidence="9">
    <location>
        <position position="33"/>
    </location>
    <ligand>
        <name>NADPH</name>
        <dbReference type="ChEBI" id="CHEBI:57783"/>
    </ligand>
</feature>
<evidence type="ECO:0000256" key="9">
    <source>
        <dbReference type="HAMAP-Rule" id="MF_00183"/>
    </source>
</evidence>
<feature type="binding site" evidence="9">
    <location>
        <position position="225"/>
    </location>
    <ligand>
        <name>NADPH</name>
        <dbReference type="ChEBI" id="CHEBI:57783"/>
    </ligand>
</feature>
<feature type="domain" description="1-deoxy-D-xylulose 5-phosphate reductoisomerase C-terminal" evidence="11">
    <location>
        <begin position="166"/>
        <end position="249"/>
    </location>
</feature>
<evidence type="ECO:0000259" key="10">
    <source>
        <dbReference type="Pfam" id="PF02670"/>
    </source>
</evidence>
<dbReference type="Pfam" id="PF13288">
    <property type="entry name" value="DXPR_C"/>
    <property type="match status" value="1"/>
</dbReference>
<keyword evidence="3 9" id="KW-0479">Metal-binding</keyword>
<feature type="binding site" evidence="9">
    <location>
        <position position="172"/>
    </location>
    <ligand>
        <name>Mn(2+)</name>
        <dbReference type="ChEBI" id="CHEBI:29035"/>
    </ligand>
</feature>
<comment type="catalytic activity">
    <reaction evidence="8">
        <text>2-C-methyl-D-erythritol 4-phosphate + NADP(+) = 1-deoxy-D-xylulose 5-phosphate + NADPH + H(+)</text>
        <dbReference type="Rhea" id="RHEA:13717"/>
        <dbReference type="ChEBI" id="CHEBI:15378"/>
        <dbReference type="ChEBI" id="CHEBI:57783"/>
        <dbReference type="ChEBI" id="CHEBI:57792"/>
        <dbReference type="ChEBI" id="CHEBI:58262"/>
        <dbReference type="ChEBI" id="CHEBI:58349"/>
        <dbReference type="EC" id="1.1.1.267"/>
    </reaction>
    <physiologicalReaction direction="right-to-left" evidence="8">
        <dbReference type="Rhea" id="RHEA:13719"/>
    </physiologicalReaction>
</comment>
<feature type="domain" description="DXP reductoisomerase C-terminal" evidence="12">
    <location>
        <begin position="281"/>
        <end position="397"/>
    </location>
</feature>
<name>A0ABU0YK28_9PROT</name>
<dbReference type="InterPro" id="IPR036291">
    <property type="entry name" value="NAD(P)-bd_dom_sf"/>
</dbReference>
<dbReference type="NCBIfam" id="TIGR00243">
    <property type="entry name" value="Dxr"/>
    <property type="match status" value="1"/>
</dbReference>
<proteinExistence type="inferred from homology"/>
<protein>
    <recommendedName>
        <fullName evidence="9">1-deoxy-D-xylulose 5-phosphate reductoisomerase</fullName>
        <shortName evidence="9">DXP reductoisomerase</shortName>
        <ecNumber evidence="9">1.1.1.267</ecNumber>
    </recommendedName>
    <alternativeName>
        <fullName evidence="9">1-deoxyxylulose-5-phosphate reductoisomerase</fullName>
    </alternativeName>
    <alternativeName>
        <fullName evidence="9">2-C-methyl-D-erythritol 4-phosphate synthase</fullName>
    </alternativeName>
</protein>
<feature type="binding site" evidence="9">
    <location>
        <position position="34"/>
    </location>
    <ligand>
        <name>NADPH</name>
        <dbReference type="ChEBI" id="CHEBI:57783"/>
    </ligand>
</feature>
<dbReference type="PANTHER" id="PTHR30525">
    <property type="entry name" value="1-DEOXY-D-XYLULOSE 5-PHOSPHATE REDUCTOISOMERASE"/>
    <property type="match status" value="1"/>
</dbReference>
<feature type="binding site" evidence="9">
    <location>
        <position position="241"/>
    </location>
    <ligand>
        <name>Mn(2+)</name>
        <dbReference type="ChEBI" id="CHEBI:29035"/>
    </ligand>
</feature>
<keyword evidence="14" id="KW-1185">Reference proteome</keyword>
<dbReference type="PIRSF" id="PIRSF006205">
    <property type="entry name" value="Dxp_reductismrs"/>
    <property type="match status" value="1"/>
</dbReference>
<dbReference type="Gene3D" id="1.10.1740.10">
    <property type="match status" value="1"/>
</dbReference>
<feature type="binding site" evidence="9">
    <location>
        <position position="145"/>
    </location>
    <ligand>
        <name>1-deoxy-D-xylulose 5-phosphate</name>
        <dbReference type="ChEBI" id="CHEBI:57792"/>
    </ligand>
</feature>
<comment type="pathway">
    <text evidence="1 9">Isoprenoid biosynthesis; isopentenyl diphosphate biosynthesis via DXP pathway; isopentenyl diphosphate from 1-deoxy-D-xylulose 5-phosphate: step 1/6.</text>
</comment>
<gene>
    <name evidence="9" type="primary">dxr</name>
    <name evidence="13" type="ORF">Q8A70_10375</name>
</gene>
<feature type="binding site" evidence="9">
    <location>
        <position position="146"/>
    </location>
    <ligand>
        <name>NADPH</name>
        <dbReference type="ChEBI" id="CHEBI:57783"/>
    </ligand>
</feature>
<accession>A0ABU0YK28</accession>
<feature type="domain" description="1-deoxy-D-xylulose 5-phosphate reductoisomerase N-terminal" evidence="10">
    <location>
        <begin position="27"/>
        <end position="152"/>
    </location>
</feature>
<keyword evidence="4 9" id="KW-0521">NADP</keyword>
<feature type="binding site" evidence="9">
    <location>
        <position position="232"/>
    </location>
    <ligand>
        <name>1-deoxy-D-xylulose 5-phosphate</name>
        <dbReference type="ChEBI" id="CHEBI:57792"/>
    </ligand>
</feature>
<dbReference type="SUPFAM" id="SSF69055">
    <property type="entry name" value="1-deoxy-D-xylulose-5-phosphate reductoisomerase, C-terminal domain"/>
    <property type="match status" value="1"/>
</dbReference>
<dbReference type="EMBL" id="JAUYVI010000003">
    <property type="protein sequence ID" value="MDQ7248074.1"/>
    <property type="molecule type" value="Genomic_DNA"/>
</dbReference>
<reference evidence="14" key="1">
    <citation type="submission" date="2023-08" db="EMBL/GenBank/DDBJ databases">
        <title>Rhodospirillaceae gen. nov., a novel taxon isolated from the Yangtze River Yuezi River estuary sludge.</title>
        <authorList>
            <person name="Ruan L."/>
        </authorList>
    </citation>
    <scope>NUCLEOTIDE SEQUENCE [LARGE SCALE GENOMIC DNA]</scope>
    <source>
        <strain evidence="14">R-7</strain>
    </source>
</reference>
<evidence type="ECO:0000256" key="8">
    <source>
        <dbReference type="ARBA" id="ARBA00048543"/>
    </source>
</evidence>
<evidence type="ECO:0000313" key="13">
    <source>
        <dbReference type="EMBL" id="MDQ7248074.1"/>
    </source>
</evidence>
<evidence type="ECO:0000259" key="11">
    <source>
        <dbReference type="Pfam" id="PF08436"/>
    </source>
</evidence>
<evidence type="ECO:0000256" key="7">
    <source>
        <dbReference type="ARBA" id="ARBA00023229"/>
    </source>
</evidence>
<dbReference type="EC" id="1.1.1.267" evidence="9"/>
<feature type="binding site" evidence="9">
    <location>
        <position position="237"/>
    </location>
    <ligand>
        <name>1-deoxy-D-xylulose 5-phosphate</name>
        <dbReference type="ChEBI" id="CHEBI:57792"/>
    </ligand>
</feature>
<dbReference type="PANTHER" id="PTHR30525:SF0">
    <property type="entry name" value="1-DEOXY-D-XYLULOSE 5-PHOSPHATE REDUCTOISOMERASE, CHLOROPLASTIC"/>
    <property type="match status" value="1"/>
</dbReference>
<feature type="binding site" evidence="9">
    <location>
        <position position="61"/>
    </location>
    <ligand>
        <name>NADPH</name>
        <dbReference type="ChEBI" id="CHEBI:57783"/>
    </ligand>
</feature>
<feature type="binding site" evidence="9">
    <location>
        <position position="35"/>
    </location>
    <ligand>
        <name>NADPH</name>
        <dbReference type="ChEBI" id="CHEBI:57783"/>
    </ligand>
</feature>
<dbReference type="InterPro" id="IPR036169">
    <property type="entry name" value="DXPR_C_sf"/>
</dbReference>
<comment type="caution">
    <text evidence="9">Lacks conserved residue(s) required for the propagation of feature annotation.</text>
</comment>
<keyword evidence="9" id="KW-0460">Magnesium</keyword>
<dbReference type="InterPro" id="IPR026877">
    <property type="entry name" value="DXPR_C"/>
</dbReference>
<sequence>MAVTEARVQAAAKAPSVRAQAEGPRWVTILGSTGSVGSNTIDVVERYPDDYRVDALTAHSNVDKLIEQALRLKPRFVAIGDEALYGRLKDGLAGSGIAVAGGRAAVIEAAARPSDWVMSAIVGAAGLEPTLAAVRRGAMIGLANKETLVCAGALMMRELTEHGAVMLPVDSEHSAIFQVFDFDKLDAIEKIILTASGGPFRTKSIAEMTAATPAQAVAHPNWSMGAKISVDSASMMNKGLELIEAHHLFRMPEEQIEILVHPQSVIHSMVAYQDGSVLAQLGTPDMRTPIAYALGWPKRIAAPSARLDFAKVAQLTFEAPDPVRFPALRIAREALKAGGTAPAILNAANEVAVAHFLGGRIGFMDIPALAAAVLEAVPSVELTSIEDVIQTDAEARRAAEGKVATLRHN</sequence>
<feature type="binding site" evidence="9">
    <location>
        <position position="144"/>
    </location>
    <ligand>
        <name>NADPH</name>
        <dbReference type="ChEBI" id="CHEBI:57783"/>
    </ligand>
</feature>
<feature type="binding site" evidence="9">
    <location>
        <position position="170"/>
    </location>
    <ligand>
        <name>Mn(2+)</name>
        <dbReference type="ChEBI" id="CHEBI:29035"/>
    </ligand>
</feature>
<dbReference type="Proteomes" id="UP001230156">
    <property type="component" value="Unassembled WGS sequence"/>
</dbReference>
<evidence type="ECO:0000256" key="1">
    <source>
        <dbReference type="ARBA" id="ARBA00005094"/>
    </source>
</evidence>
<feature type="binding site" evidence="9">
    <location>
        <position position="172"/>
    </location>
    <ligand>
        <name>1-deoxy-D-xylulose 5-phosphate</name>
        <dbReference type="ChEBI" id="CHEBI:57792"/>
    </ligand>
</feature>
<dbReference type="NCBIfam" id="NF009114">
    <property type="entry name" value="PRK12464.1"/>
    <property type="match status" value="1"/>
</dbReference>
<dbReference type="SUPFAM" id="SSF51735">
    <property type="entry name" value="NAD(P)-binding Rossmann-fold domains"/>
    <property type="match status" value="1"/>
</dbReference>
<evidence type="ECO:0000256" key="5">
    <source>
        <dbReference type="ARBA" id="ARBA00023002"/>
    </source>
</evidence>
<comment type="caution">
    <text evidence="13">The sequence shown here is derived from an EMBL/GenBank/DDBJ whole genome shotgun (WGS) entry which is preliminary data.</text>
</comment>
<dbReference type="InterPro" id="IPR003821">
    <property type="entry name" value="DXP_reductoisomerase"/>
</dbReference>
<feature type="binding site" evidence="9">
    <location>
        <position position="36"/>
    </location>
    <ligand>
        <name>NADPH</name>
        <dbReference type="ChEBI" id="CHEBI:57783"/>
    </ligand>
</feature>
<evidence type="ECO:0000256" key="3">
    <source>
        <dbReference type="ARBA" id="ARBA00022723"/>
    </source>
</evidence>
<evidence type="ECO:0000256" key="2">
    <source>
        <dbReference type="ARBA" id="ARBA00006825"/>
    </source>
</evidence>
<evidence type="ECO:0000313" key="14">
    <source>
        <dbReference type="Proteomes" id="UP001230156"/>
    </source>
</evidence>
<evidence type="ECO:0000256" key="4">
    <source>
        <dbReference type="ARBA" id="ARBA00022857"/>
    </source>
</evidence>
<dbReference type="RefSeq" id="WP_379955522.1">
    <property type="nucleotide sequence ID" value="NZ_JAUYVI010000003.1"/>
</dbReference>
<organism evidence="13 14">
    <name type="scientific">Dongia sedimenti</name>
    <dbReference type="NCBI Taxonomy" id="3064282"/>
    <lineage>
        <taxon>Bacteria</taxon>
        <taxon>Pseudomonadati</taxon>
        <taxon>Pseudomonadota</taxon>
        <taxon>Alphaproteobacteria</taxon>
        <taxon>Rhodospirillales</taxon>
        <taxon>Dongiaceae</taxon>
        <taxon>Dongia</taxon>
    </lineage>
</organism>
<evidence type="ECO:0000259" key="12">
    <source>
        <dbReference type="Pfam" id="PF13288"/>
    </source>
</evidence>
<dbReference type="InterPro" id="IPR013644">
    <property type="entry name" value="DXP_reductoisomerase_C"/>
</dbReference>
<feature type="binding site" evidence="9">
    <location>
        <position position="196"/>
    </location>
    <ligand>
        <name>1-deoxy-D-xylulose 5-phosphate</name>
        <dbReference type="ChEBI" id="CHEBI:57792"/>
    </ligand>
</feature>
<evidence type="ECO:0000256" key="6">
    <source>
        <dbReference type="ARBA" id="ARBA00023211"/>
    </source>
</evidence>
<dbReference type="HAMAP" id="MF_00183">
    <property type="entry name" value="DXP_reductoisom"/>
    <property type="match status" value="1"/>
</dbReference>
<comment type="function">
    <text evidence="9">Catalyzes the NADPH-dependent rearrangement and reduction of 1-deoxy-D-xylulose-5-phosphate (DXP) to 2-C-methyl-D-erythritol 4-phosphate (MEP).</text>
</comment>
<feature type="binding site" evidence="9">
    <location>
        <position position="241"/>
    </location>
    <ligand>
        <name>1-deoxy-D-xylulose 5-phosphate</name>
        <dbReference type="ChEBI" id="CHEBI:57792"/>
    </ligand>
</feature>
<keyword evidence="7 9" id="KW-0414">Isoprene biosynthesis</keyword>
<dbReference type="Pfam" id="PF08436">
    <property type="entry name" value="DXP_redisom_C"/>
    <property type="match status" value="1"/>
</dbReference>
<keyword evidence="6 9" id="KW-0464">Manganese</keyword>
<keyword evidence="5 9" id="KW-0560">Oxidoreductase</keyword>
<dbReference type="Gene3D" id="3.40.50.720">
    <property type="entry name" value="NAD(P)-binding Rossmann-like Domain"/>
    <property type="match status" value="1"/>
</dbReference>
<dbReference type="InterPro" id="IPR013512">
    <property type="entry name" value="DXP_reductoisomerase_N"/>
</dbReference>
<feature type="binding site" evidence="9">
    <location>
        <position position="219"/>
    </location>
    <ligand>
        <name>1-deoxy-D-xylulose 5-phosphate</name>
        <dbReference type="ChEBI" id="CHEBI:57792"/>
    </ligand>
</feature>
<comment type="cofactor">
    <cofactor evidence="9">
        <name>Mg(2+)</name>
        <dbReference type="ChEBI" id="CHEBI:18420"/>
    </cofactor>
    <cofactor evidence="9">
        <name>Mn(2+)</name>
        <dbReference type="ChEBI" id="CHEBI:29035"/>
    </cofactor>
</comment>
<dbReference type="Pfam" id="PF02670">
    <property type="entry name" value="DXP_reductoisom"/>
    <property type="match status" value="1"/>
</dbReference>